<reference evidence="1" key="1">
    <citation type="submission" date="2023-02" db="EMBL/GenBank/DDBJ databases">
        <title>Colletotrichum kahawae CIFC_Que2 genome sequencing and assembly.</title>
        <authorList>
            <person name="Baroncelli R."/>
        </authorList>
    </citation>
    <scope>NUCLEOTIDE SEQUENCE</scope>
    <source>
        <strain evidence="1">CIFC_Que2</strain>
    </source>
</reference>
<proteinExistence type="predicted"/>
<gene>
    <name evidence="1" type="ORF">CKAH01_06275</name>
</gene>
<dbReference type="AlphaFoldDB" id="A0AAD9YA89"/>
<sequence>MSDAAQRAFSAIQIYRASPQRQTTLLQNLLTSGCSERIGGTTNGTTDKRCGDLTRFRQRYSSDGGAWRSGSRLKQASAIFTCTDTDSEDELRWCGGDRPACPEQRHDVSKRCPDTADSAAARAADGTWKPWPAFDELGSTKLGNGGEKAVVVLQTIRCSDFEGVNEYLCPRRECLANQVLPPLAVLLGPGGNVEAEAERLKGGEVGPWLCGSDEREVTAEGRFAERQAGKMQVQVYFLPFDIKAGVGVLELDPDVRT</sequence>
<dbReference type="EMBL" id="VYYT01000256">
    <property type="protein sequence ID" value="KAK2751989.1"/>
    <property type="molecule type" value="Genomic_DNA"/>
</dbReference>
<dbReference type="Proteomes" id="UP001281614">
    <property type="component" value="Unassembled WGS sequence"/>
</dbReference>
<dbReference type="PROSITE" id="PS51257">
    <property type="entry name" value="PROKAR_LIPOPROTEIN"/>
    <property type="match status" value="1"/>
</dbReference>
<keyword evidence="2" id="KW-1185">Reference proteome</keyword>
<evidence type="ECO:0000313" key="2">
    <source>
        <dbReference type="Proteomes" id="UP001281614"/>
    </source>
</evidence>
<comment type="caution">
    <text evidence="1">The sequence shown here is derived from an EMBL/GenBank/DDBJ whole genome shotgun (WGS) entry which is preliminary data.</text>
</comment>
<name>A0AAD9YA89_COLKA</name>
<evidence type="ECO:0000313" key="1">
    <source>
        <dbReference type="EMBL" id="KAK2751989.1"/>
    </source>
</evidence>
<protein>
    <submittedName>
        <fullName evidence="1">Uncharacterized protein</fullName>
    </submittedName>
</protein>
<organism evidence="1 2">
    <name type="scientific">Colletotrichum kahawae</name>
    <name type="common">Coffee berry disease fungus</name>
    <dbReference type="NCBI Taxonomy" id="34407"/>
    <lineage>
        <taxon>Eukaryota</taxon>
        <taxon>Fungi</taxon>
        <taxon>Dikarya</taxon>
        <taxon>Ascomycota</taxon>
        <taxon>Pezizomycotina</taxon>
        <taxon>Sordariomycetes</taxon>
        <taxon>Hypocreomycetidae</taxon>
        <taxon>Glomerellales</taxon>
        <taxon>Glomerellaceae</taxon>
        <taxon>Colletotrichum</taxon>
        <taxon>Colletotrichum gloeosporioides species complex</taxon>
    </lineage>
</organism>
<accession>A0AAD9YA89</accession>